<dbReference type="InParanoid" id="A0A2K2DCA8"/>
<reference evidence="2" key="2">
    <citation type="submission" date="2017-06" db="EMBL/GenBank/DDBJ databases">
        <title>WGS assembly of Brachypodium distachyon.</title>
        <authorList>
            <consortium name="The International Brachypodium Initiative"/>
            <person name="Lucas S."/>
            <person name="Harmon-Smith M."/>
            <person name="Lail K."/>
            <person name="Tice H."/>
            <person name="Grimwood J."/>
            <person name="Bruce D."/>
            <person name="Barry K."/>
            <person name="Shu S."/>
            <person name="Lindquist E."/>
            <person name="Wang M."/>
            <person name="Pitluck S."/>
            <person name="Vogel J.P."/>
            <person name="Garvin D.F."/>
            <person name="Mockler T.C."/>
            <person name="Schmutz J."/>
            <person name="Rokhsar D."/>
            <person name="Bevan M.W."/>
        </authorList>
    </citation>
    <scope>NUCLEOTIDE SEQUENCE</scope>
    <source>
        <strain evidence="2">Bd21</strain>
    </source>
</reference>
<sequence>MQESLRPSNGNKISCVHHVFSPINFPPVLPLSIDRDYGTIMGAQIHGAIQEDTLWTTKKNSPPRPPMINASPSSCLRRIDRHLYEFAKRIRQALREKPALPKARNLRQSLCRRLFLRATGKGRRHGALPAKPSLPAALSRALRQKLCRRPKERPLAKKRQSRHALRKTDGHVNTALPEAKKEAAAKKIGERKKKKNPPRRFTPPAAAPRRAPPPAASRHCCARRCIPPVAAPRCAPPPAAAPRYVPPTAAPCRPLHLAKPPVAPALMPRCCRPARSPVHLPLPLRLAPPVAASQKLRRPAASAVAAPPATARVEREREGGGRGSDALLLLLLPLPLAPHCPKPLLPLAPRRRALAGGRGGAPAPGRRDRGQAHKERTGCCLPAAAHRPQRAEVAGGGRQHLERGESREEKELCAAERREQGGGRRRRDKR</sequence>
<gene>
    <name evidence="2" type="ORF">BRADI_2g37222v3</name>
</gene>
<reference evidence="3" key="3">
    <citation type="submission" date="2018-08" db="UniProtKB">
        <authorList>
            <consortium name="EnsemblPlants"/>
        </authorList>
    </citation>
    <scope>IDENTIFICATION</scope>
    <source>
        <strain evidence="3">cv. Bd21</strain>
    </source>
</reference>
<feature type="compositionally biased region" description="Basic and acidic residues" evidence="1">
    <location>
        <begin position="399"/>
        <end position="422"/>
    </location>
</feature>
<organism evidence="2">
    <name type="scientific">Brachypodium distachyon</name>
    <name type="common">Purple false brome</name>
    <name type="synonym">Trachynia distachya</name>
    <dbReference type="NCBI Taxonomy" id="15368"/>
    <lineage>
        <taxon>Eukaryota</taxon>
        <taxon>Viridiplantae</taxon>
        <taxon>Streptophyta</taxon>
        <taxon>Embryophyta</taxon>
        <taxon>Tracheophyta</taxon>
        <taxon>Spermatophyta</taxon>
        <taxon>Magnoliopsida</taxon>
        <taxon>Liliopsida</taxon>
        <taxon>Poales</taxon>
        <taxon>Poaceae</taxon>
        <taxon>BOP clade</taxon>
        <taxon>Pooideae</taxon>
        <taxon>Stipodae</taxon>
        <taxon>Brachypodieae</taxon>
        <taxon>Brachypodium</taxon>
    </lineage>
</organism>
<feature type="region of interest" description="Disordered" evidence="1">
    <location>
        <begin position="298"/>
        <end position="321"/>
    </location>
</feature>
<dbReference type="AlphaFoldDB" id="A0A2K2DCA8"/>
<feature type="compositionally biased region" description="Basic residues" evidence="1">
    <location>
        <begin position="189"/>
        <end position="198"/>
    </location>
</feature>
<feature type="region of interest" description="Disordered" evidence="1">
    <location>
        <begin position="353"/>
        <end position="430"/>
    </location>
</feature>
<dbReference type="EnsemblPlants" id="PNT71907">
    <property type="protein sequence ID" value="PNT71907"/>
    <property type="gene ID" value="BRADI_2g37222v3"/>
</dbReference>
<name>A0A2K2DCA8_BRADI</name>
<dbReference type="Gramene" id="PNT71907">
    <property type="protein sequence ID" value="PNT71907"/>
    <property type="gene ID" value="BRADI_2g37222v3"/>
</dbReference>
<proteinExistence type="predicted"/>
<keyword evidence="4" id="KW-1185">Reference proteome</keyword>
<evidence type="ECO:0000313" key="4">
    <source>
        <dbReference type="Proteomes" id="UP000008810"/>
    </source>
</evidence>
<dbReference type="EMBL" id="CM000881">
    <property type="protein sequence ID" value="PNT71907.1"/>
    <property type="molecule type" value="Genomic_DNA"/>
</dbReference>
<reference evidence="2 3" key="1">
    <citation type="journal article" date="2010" name="Nature">
        <title>Genome sequencing and analysis of the model grass Brachypodium distachyon.</title>
        <authorList>
            <consortium name="International Brachypodium Initiative"/>
        </authorList>
    </citation>
    <scope>NUCLEOTIDE SEQUENCE [LARGE SCALE GENOMIC DNA]</scope>
    <source>
        <strain evidence="2 3">Bd21</strain>
    </source>
</reference>
<feature type="region of interest" description="Disordered" evidence="1">
    <location>
        <begin position="146"/>
        <end position="217"/>
    </location>
</feature>
<feature type="compositionally biased region" description="Basic and acidic residues" evidence="1">
    <location>
        <begin position="178"/>
        <end position="188"/>
    </location>
</feature>
<evidence type="ECO:0000313" key="3">
    <source>
        <dbReference type="EnsemblPlants" id="PNT71907"/>
    </source>
</evidence>
<feature type="compositionally biased region" description="Basic and acidic residues" evidence="1">
    <location>
        <begin position="365"/>
        <end position="377"/>
    </location>
</feature>
<feature type="compositionally biased region" description="Basic residues" evidence="1">
    <location>
        <begin position="146"/>
        <end position="165"/>
    </location>
</feature>
<evidence type="ECO:0000256" key="1">
    <source>
        <dbReference type="SAM" id="MobiDB-lite"/>
    </source>
</evidence>
<dbReference type="Proteomes" id="UP000008810">
    <property type="component" value="Chromosome 2"/>
</dbReference>
<evidence type="ECO:0000313" key="2">
    <source>
        <dbReference type="EMBL" id="PNT71907.1"/>
    </source>
</evidence>
<protein>
    <submittedName>
        <fullName evidence="2 3">Uncharacterized protein</fullName>
    </submittedName>
</protein>
<accession>A0A2K2DCA8</accession>
<feature type="compositionally biased region" description="Low complexity" evidence="1">
    <location>
        <begin position="299"/>
        <end position="311"/>
    </location>
</feature>